<organism evidence="2 3">
    <name type="scientific">Treponema rectale</name>
    <dbReference type="NCBI Taxonomy" id="744512"/>
    <lineage>
        <taxon>Bacteria</taxon>
        <taxon>Pseudomonadati</taxon>
        <taxon>Spirochaetota</taxon>
        <taxon>Spirochaetia</taxon>
        <taxon>Spirochaetales</taxon>
        <taxon>Treponemataceae</taxon>
        <taxon>Treponema</taxon>
    </lineage>
</organism>
<dbReference type="SUPFAM" id="SSF47336">
    <property type="entry name" value="ACP-like"/>
    <property type="match status" value="1"/>
</dbReference>
<proteinExistence type="predicted"/>
<accession>A0A7M1XJU0</accession>
<dbReference type="AlphaFoldDB" id="A0A7M1XJU0"/>
<evidence type="ECO:0000259" key="1">
    <source>
        <dbReference type="PROSITE" id="PS50075"/>
    </source>
</evidence>
<dbReference type="KEGG" id="trc:DYE49_01120"/>
<evidence type="ECO:0000313" key="3">
    <source>
        <dbReference type="Proteomes" id="UP000593591"/>
    </source>
</evidence>
<dbReference type="PROSITE" id="PS50075">
    <property type="entry name" value="CARRIER"/>
    <property type="match status" value="1"/>
</dbReference>
<feature type="domain" description="Carrier" evidence="1">
    <location>
        <begin position="1"/>
        <end position="81"/>
    </location>
</feature>
<dbReference type="EMBL" id="CP031517">
    <property type="protein sequence ID" value="QOS39128.1"/>
    <property type="molecule type" value="Genomic_DNA"/>
</dbReference>
<dbReference type="Proteomes" id="UP000593591">
    <property type="component" value="Chromosome"/>
</dbReference>
<dbReference type="Gene3D" id="1.10.1200.10">
    <property type="entry name" value="ACP-like"/>
    <property type="match status" value="1"/>
</dbReference>
<dbReference type="Pfam" id="PF00550">
    <property type="entry name" value="PP-binding"/>
    <property type="match status" value="1"/>
</dbReference>
<evidence type="ECO:0000313" key="2">
    <source>
        <dbReference type="EMBL" id="QOS39128.1"/>
    </source>
</evidence>
<reference evidence="2 3" key="1">
    <citation type="submission" date="2018-08" db="EMBL/GenBank/DDBJ databases">
        <title>The first complete genome of Treponema rectale (CHPAT), a commensal spirochete of the bovine rectum.</title>
        <authorList>
            <person name="Staton G.J."/>
            <person name="Clegg S.R."/>
            <person name="Carter S.D."/>
            <person name="Radford A.D."/>
            <person name="Darby A."/>
            <person name="Hall N."/>
            <person name="Birtles R.J."/>
            <person name="Evans N.J."/>
        </authorList>
    </citation>
    <scope>NUCLEOTIDE SEQUENCE [LARGE SCALE GENOMIC DNA]</scope>
    <source>
        <strain evidence="2 3">CHPA</strain>
    </source>
</reference>
<gene>
    <name evidence="2" type="ORF">DYE49_01120</name>
</gene>
<sequence>MNENEVKQGLKDFICENLGVDADALEFSTPLFEGTEIGLDSIDSIEIISYIDDTYQVSMTGVAKENFRSIDTIAAYIIANKK</sequence>
<dbReference type="InterPro" id="IPR036736">
    <property type="entry name" value="ACP-like_sf"/>
</dbReference>
<dbReference type="InterPro" id="IPR009081">
    <property type="entry name" value="PP-bd_ACP"/>
</dbReference>
<name>A0A7M1XJU0_9SPIR</name>
<protein>
    <submittedName>
        <fullName evidence="2">Acyl carrier protein</fullName>
    </submittedName>
</protein>